<evidence type="ECO:0000313" key="2">
    <source>
        <dbReference type="EMBL" id="MBC2650483.1"/>
    </source>
</evidence>
<dbReference type="Proteomes" id="UP000520156">
    <property type="component" value="Unassembled WGS sequence"/>
</dbReference>
<name>A0A7X1F529_9SPHN</name>
<feature type="signal peptide" evidence="1">
    <location>
        <begin position="1"/>
        <end position="27"/>
    </location>
</feature>
<dbReference type="EMBL" id="JACLAU010000001">
    <property type="protein sequence ID" value="MBC2650483.1"/>
    <property type="molecule type" value="Genomic_DNA"/>
</dbReference>
<keyword evidence="3" id="KW-1185">Reference proteome</keyword>
<proteinExistence type="predicted"/>
<comment type="caution">
    <text evidence="2">The sequence shown here is derived from an EMBL/GenBank/DDBJ whole genome shotgun (WGS) entry which is preliminary data.</text>
</comment>
<dbReference type="AlphaFoldDB" id="A0A7X1F529"/>
<protein>
    <recommendedName>
        <fullName evidence="4">Secreted protein</fullName>
    </recommendedName>
</protein>
<reference evidence="2 3" key="1">
    <citation type="submission" date="2020-08" db="EMBL/GenBank/DDBJ databases">
        <title>The genome sequence of Novosphingobium flavum 4Y4.</title>
        <authorList>
            <person name="Liu Y."/>
        </authorList>
    </citation>
    <scope>NUCLEOTIDE SEQUENCE [LARGE SCALE GENOMIC DNA]</scope>
    <source>
        <strain evidence="2 3">4Y4</strain>
    </source>
</reference>
<gene>
    <name evidence="2" type="ORF">H7F49_02045</name>
</gene>
<accession>A0A7X1F529</accession>
<keyword evidence="1" id="KW-0732">Signal</keyword>
<evidence type="ECO:0000313" key="3">
    <source>
        <dbReference type="Proteomes" id="UP000520156"/>
    </source>
</evidence>
<feature type="chain" id="PRO_5030886299" description="Secreted protein" evidence="1">
    <location>
        <begin position="28"/>
        <end position="386"/>
    </location>
</feature>
<evidence type="ECO:0000256" key="1">
    <source>
        <dbReference type="SAM" id="SignalP"/>
    </source>
</evidence>
<evidence type="ECO:0008006" key="4">
    <source>
        <dbReference type="Google" id="ProtNLM"/>
    </source>
</evidence>
<organism evidence="2 3">
    <name type="scientific">Novosphingobium aerophilum</name>
    <dbReference type="NCBI Taxonomy" id="2839843"/>
    <lineage>
        <taxon>Bacteria</taxon>
        <taxon>Pseudomonadati</taxon>
        <taxon>Pseudomonadota</taxon>
        <taxon>Alphaproteobacteria</taxon>
        <taxon>Sphingomonadales</taxon>
        <taxon>Sphingomonadaceae</taxon>
        <taxon>Novosphingobium</taxon>
    </lineage>
</organism>
<sequence length="386" mass="40963">MTVLTGLVAALAGFLALTPATRPTAVAQSTPDLPPPPANGELGFVVEEFAPPVVQGKDACPEGTVPKLKEQYLASLPEAERARLSLKENEPEFTKRWQAVAVGPGNTNICSQPDRFRRPLLPTVQSATAQGLNLDGGAAGDTCGHQEFTSPAGEMGIDNQEYRVMGCTLEWRGKDGIAGDIASGLRQFHASGEWTQVILLRGIDSFDRDDDVEVIYANTADRPPVDTKGHFLAGASFTVNASGPRHRNVLKGHINKGVLTTEPTDIVLAQTWGQGGARDIRGSRSRYTYHRARLRLVFRPDGRLEGLLGGYRPAFEVIQSPSIGGVGAATTAGIDCAGMLGTLLKHADGLRDRKTGKCTGVSSAMRVTAVPAFVNDLPQASGAMAQ</sequence>